<evidence type="ECO:0000259" key="4">
    <source>
        <dbReference type="PROSITE" id="PS50097"/>
    </source>
</evidence>
<organism evidence="5 6">
    <name type="scientific">Oopsacas minuta</name>
    <dbReference type="NCBI Taxonomy" id="111878"/>
    <lineage>
        <taxon>Eukaryota</taxon>
        <taxon>Metazoa</taxon>
        <taxon>Porifera</taxon>
        <taxon>Hexactinellida</taxon>
        <taxon>Hexasterophora</taxon>
        <taxon>Lyssacinosida</taxon>
        <taxon>Leucopsacidae</taxon>
        <taxon>Oopsacas</taxon>
    </lineage>
</organism>
<dbReference type="SMART" id="SM00225">
    <property type="entry name" value="BTB"/>
    <property type="match status" value="1"/>
</dbReference>
<evidence type="ECO:0000313" key="5">
    <source>
        <dbReference type="EMBL" id="KAI6659297.1"/>
    </source>
</evidence>
<feature type="domain" description="BTB" evidence="4">
    <location>
        <begin position="639"/>
        <end position="702"/>
    </location>
</feature>
<dbReference type="Gene3D" id="2.130.10.30">
    <property type="entry name" value="Regulator of chromosome condensation 1/beta-lactamase-inhibitor protein II"/>
    <property type="match status" value="1"/>
</dbReference>
<evidence type="ECO:0000313" key="6">
    <source>
        <dbReference type="Proteomes" id="UP001165289"/>
    </source>
</evidence>
<dbReference type="Proteomes" id="UP001165289">
    <property type="component" value="Unassembled WGS sequence"/>
</dbReference>
<sequence>MSHNKKYYKPSPVLLPAKNLLQLACVYGDLPFIESLLKSGDFNVNEPDQESNCTALHSSVYHGLLGVAALLTSYGASWECQDFDGCSVWDYLNDNRNKCSLIDGKSLLYSWGNNYTFNLGVGTGDSKQLPVLVKGVDKTVIKKIVLSKYHSVILDENGSVFSCGIGKGCRLGHGNDETYLSFKFIQTLREKIIDISAGNSHTLFLSDQGYLYACGSNEFGQLGVGNTSDSIPTQSMFPAKLNHKDIRNVFFTFIACGNFHSAVCTENKLYTFGRNVGQLGYPLGKLGRVQFIPKVVTAFYHRKEAKIISLSACDTVTTGILSNNTIFVLENFNCKVYSANRANIGLVYSKTFYFTQISSYGVASEVDSLSKSSSQNLPFEIILLDNFNSIWRFSTGNVCVHLCRFENGYNIKVSHFALGKSLFLVSIFGEVFQCNLPPIVPSSDLHSNKKLQLDLVQASKFEDNVNPIISLTRLKYLHNILNIYTDANCENFFCYLQDPVSELVLLPHISKSVYLSDFKVHFENIQFNPPECCITIESEDGRLIHIDSYIFCVFISEICETKCDILNYMPKSGKTYKCSLNYTILHAIFAAAYLQGNAIPEELPFLISVLFRNIPNSPILKRQPFQHRNFEYKSFHILHDTVISCLDGESFKCHKCILIARSEYFSSMLTLGWRESSLQIPILNFQFTLVIMEIIIEYIYTDLYPRSIHEHSLYQLLIASDHFLLPRLKDWVEYKIGNSLTIDNVIPVLELSRMYCAQQLTVSCVEFVCINFSWLMSKHELDMLDLDVLALVSDCACTRMRRLGIKEKTVYYYDHYNDLVDEQFFVASKNNVLPQRERSKTVPKKTKKRNSMNRSVSECSHGRDDPILISDDTILATEPWKPNWLASKEERDSTPNFNEILSEEKSRYLLNQKYLPRMRSKSSTNSHMQQYMSWGISHNINARKKRSKSKRATSESEVEVKKRERTWSTVEIPAEISFEDIYNHQLSSPAIEPILLYSDPICLPKEEKVPLVPPQQPLQVINAFESIVIEEQALTDLRQYYQNTYPFEQFTIERELGSEF</sequence>
<dbReference type="Pfam" id="PF13540">
    <property type="entry name" value="RCC1_2"/>
    <property type="match status" value="1"/>
</dbReference>
<dbReference type="InterPro" id="IPR009091">
    <property type="entry name" value="RCC1/BLIP-II"/>
</dbReference>
<accession>A0AAV7KDE7</accession>
<feature type="compositionally biased region" description="Basic residues" evidence="3">
    <location>
        <begin position="841"/>
        <end position="851"/>
    </location>
</feature>
<dbReference type="SUPFAM" id="SSF48403">
    <property type="entry name" value="Ankyrin repeat"/>
    <property type="match status" value="1"/>
</dbReference>
<dbReference type="SUPFAM" id="SSF50985">
    <property type="entry name" value="RCC1/BLIP-II"/>
    <property type="match status" value="1"/>
</dbReference>
<feature type="repeat" description="RCC1" evidence="2">
    <location>
        <begin position="158"/>
        <end position="208"/>
    </location>
</feature>
<dbReference type="SMART" id="SM00248">
    <property type="entry name" value="ANK"/>
    <property type="match status" value="2"/>
</dbReference>
<dbReference type="InterPro" id="IPR000408">
    <property type="entry name" value="Reg_chr_condens"/>
</dbReference>
<proteinExistence type="predicted"/>
<gene>
    <name evidence="5" type="ORF">LOD99_14968</name>
</gene>
<evidence type="ECO:0000256" key="2">
    <source>
        <dbReference type="PROSITE-ProRule" id="PRU00235"/>
    </source>
</evidence>
<dbReference type="PANTHER" id="PTHR22872:SF2">
    <property type="entry name" value="INHIBITOR OF BRUTON TYROSINE KINASE"/>
    <property type="match status" value="1"/>
</dbReference>
<dbReference type="PANTHER" id="PTHR22872">
    <property type="entry name" value="BTK-BINDING PROTEIN-RELATED"/>
    <property type="match status" value="1"/>
</dbReference>
<dbReference type="PROSITE" id="PS50097">
    <property type="entry name" value="BTB"/>
    <property type="match status" value="1"/>
</dbReference>
<dbReference type="SUPFAM" id="SSF54695">
    <property type="entry name" value="POZ domain"/>
    <property type="match status" value="1"/>
</dbReference>
<feature type="region of interest" description="Disordered" evidence="3">
    <location>
        <begin position="836"/>
        <end position="860"/>
    </location>
</feature>
<protein>
    <recommendedName>
        <fullName evidence="4">BTB domain-containing protein</fullName>
    </recommendedName>
</protein>
<keyword evidence="6" id="KW-1185">Reference proteome</keyword>
<dbReference type="InterPro" id="IPR002110">
    <property type="entry name" value="Ankyrin_rpt"/>
</dbReference>
<dbReference type="EMBL" id="JAKMXF010000066">
    <property type="protein sequence ID" value="KAI6659297.1"/>
    <property type="molecule type" value="Genomic_DNA"/>
</dbReference>
<reference evidence="5 6" key="1">
    <citation type="journal article" date="2023" name="BMC Biol.">
        <title>The compact genome of the sponge Oopsacas minuta (Hexactinellida) is lacking key metazoan core genes.</title>
        <authorList>
            <person name="Santini S."/>
            <person name="Schenkelaars Q."/>
            <person name="Jourda C."/>
            <person name="Duchesne M."/>
            <person name="Belahbib H."/>
            <person name="Rocher C."/>
            <person name="Selva M."/>
            <person name="Riesgo A."/>
            <person name="Vervoort M."/>
            <person name="Leys S.P."/>
            <person name="Kodjabachian L."/>
            <person name="Le Bivic A."/>
            <person name="Borchiellini C."/>
            <person name="Claverie J.M."/>
            <person name="Renard E."/>
        </authorList>
    </citation>
    <scope>NUCLEOTIDE SEQUENCE [LARGE SCALE GENOMIC DNA]</scope>
    <source>
        <strain evidence="5">SPO-2</strain>
    </source>
</reference>
<dbReference type="Pfam" id="PF00651">
    <property type="entry name" value="BTB"/>
    <property type="match status" value="1"/>
</dbReference>
<feature type="repeat" description="RCC1" evidence="2">
    <location>
        <begin position="209"/>
        <end position="267"/>
    </location>
</feature>
<dbReference type="InterPro" id="IPR011333">
    <property type="entry name" value="SKP1/BTB/POZ_sf"/>
</dbReference>
<name>A0AAV7KDE7_9METZ</name>
<keyword evidence="1" id="KW-0677">Repeat</keyword>
<dbReference type="PROSITE" id="PS00626">
    <property type="entry name" value="RCC1_2"/>
    <property type="match status" value="1"/>
</dbReference>
<comment type="caution">
    <text evidence="5">The sequence shown here is derived from an EMBL/GenBank/DDBJ whole genome shotgun (WGS) entry which is preliminary data.</text>
</comment>
<dbReference type="AlphaFoldDB" id="A0AAV7KDE7"/>
<evidence type="ECO:0000256" key="1">
    <source>
        <dbReference type="ARBA" id="ARBA00022737"/>
    </source>
</evidence>
<dbReference type="Pfam" id="PF00415">
    <property type="entry name" value="RCC1"/>
    <property type="match status" value="1"/>
</dbReference>
<dbReference type="InterPro" id="IPR036770">
    <property type="entry name" value="Ankyrin_rpt-contain_sf"/>
</dbReference>
<dbReference type="PROSITE" id="PS50012">
    <property type="entry name" value="RCC1_3"/>
    <property type="match status" value="3"/>
</dbReference>
<dbReference type="InterPro" id="IPR051625">
    <property type="entry name" value="Signaling_Regulatory_Domain"/>
</dbReference>
<dbReference type="InterPro" id="IPR000210">
    <property type="entry name" value="BTB/POZ_dom"/>
</dbReference>
<feature type="repeat" description="RCC1" evidence="2">
    <location>
        <begin position="106"/>
        <end position="157"/>
    </location>
</feature>
<dbReference type="Gene3D" id="3.30.710.10">
    <property type="entry name" value="Potassium Channel Kv1.1, Chain A"/>
    <property type="match status" value="1"/>
</dbReference>
<evidence type="ECO:0000256" key="3">
    <source>
        <dbReference type="SAM" id="MobiDB-lite"/>
    </source>
</evidence>
<dbReference type="Gene3D" id="1.25.40.20">
    <property type="entry name" value="Ankyrin repeat-containing domain"/>
    <property type="match status" value="1"/>
</dbReference>